<dbReference type="Proteomes" id="UP000754495">
    <property type="component" value="Unassembled WGS sequence"/>
</dbReference>
<proteinExistence type="predicted"/>
<sequence length="674" mass="72450">MTEPPTRSLRPDRPLRPSPWPREPLRFPQPPPGTPTRYIPASGRLAPAKPPESPESRESPESPSRAGGSRPRRGAGAGRPGFLADPFFGPGLAAVAVVLWIVGLHPVPPEAIGGLGLVAELSVPTLLSYPLLVAAVVLELLRYRPRTWLLSLYTLVGVLGVYGLQPAVEEVARLPVAWLHAGFADYIATHGDILHDYDARFSWAGFFSLVAMITRAAGMPDAVPFLNWAPVVLSGLAVLGVRALAVSALGNRRAAWLAPWLYLVANWTEQDYFSPQGTAMVLLLAALALTFRHLVRPRLTEPVKARLRARLAPRSSPKARLVAQGAVVLIGLALAPTHQLTPFVLGVLLLLLLVFGRLWPAWVPFVILGGAVVWFSLGASEFWSGQLVQMILSPLGDVGSSVDQGIVARFAGSPGRLVVLTVRIGITLCVAGLSAYGIWLMRRDNLKSWLLPALSIAPFGLAVAQPYGGEVFMRCFLFSLPVMALPASLALEKAVTAARRLRWRNRPARTVLTAAVPWVVLTGLLAATVTARGGNDAYVSFHDSDIAAASWAVQQAQPGQRVDSLVNSVPLQFARVGEVSQYEVDGYCEGAMADVPALVACLRGKGPDYLVLTEPQWAYLKIFDQVPDTFGADLVRELEATGVYHLVFDDRGSLVLGRTTPADRFVQGSGGGNT</sequence>
<keyword evidence="2" id="KW-1133">Transmembrane helix</keyword>
<feature type="transmembrane region" description="Helical" evidence="2">
    <location>
        <begin position="316"/>
        <end position="334"/>
    </location>
</feature>
<keyword evidence="2" id="KW-0812">Transmembrane</keyword>
<feature type="transmembrane region" description="Helical" evidence="2">
    <location>
        <begin position="417"/>
        <end position="441"/>
    </location>
</feature>
<feature type="transmembrane region" description="Helical" evidence="2">
    <location>
        <begin position="365"/>
        <end position="383"/>
    </location>
</feature>
<feature type="transmembrane region" description="Helical" evidence="2">
    <location>
        <begin position="511"/>
        <end position="531"/>
    </location>
</feature>
<keyword evidence="4" id="KW-1185">Reference proteome</keyword>
<feature type="transmembrane region" description="Helical" evidence="2">
    <location>
        <begin position="201"/>
        <end position="218"/>
    </location>
</feature>
<evidence type="ECO:0008006" key="5">
    <source>
        <dbReference type="Google" id="ProtNLM"/>
    </source>
</evidence>
<gene>
    <name evidence="3" type="ORF">FHX46_002679</name>
</gene>
<feature type="transmembrane region" description="Helical" evidence="2">
    <location>
        <begin position="82"/>
        <end position="101"/>
    </location>
</feature>
<evidence type="ECO:0000313" key="4">
    <source>
        <dbReference type="Proteomes" id="UP000754495"/>
    </source>
</evidence>
<organism evidence="3 4">
    <name type="scientific">Amycolatopsis viridis</name>
    <dbReference type="NCBI Taxonomy" id="185678"/>
    <lineage>
        <taxon>Bacteria</taxon>
        <taxon>Bacillati</taxon>
        <taxon>Actinomycetota</taxon>
        <taxon>Actinomycetes</taxon>
        <taxon>Pseudonocardiales</taxon>
        <taxon>Pseudonocardiaceae</taxon>
        <taxon>Amycolatopsis</taxon>
    </lineage>
</organism>
<feature type="region of interest" description="Disordered" evidence="1">
    <location>
        <begin position="1"/>
        <end position="76"/>
    </location>
</feature>
<feature type="transmembrane region" description="Helical" evidence="2">
    <location>
        <begin position="225"/>
        <end position="250"/>
    </location>
</feature>
<feature type="transmembrane region" description="Helical" evidence="2">
    <location>
        <begin position="121"/>
        <end position="141"/>
    </location>
</feature>
<feature type="transmembrane region" description="Helical" evidence="2">
    <location>
        <begin position="277"/>
        <end position="295"/>
    </location>
</feature>
<evidence type="ECO:0000256" key="2">
    <source>
        <dbReference type="SAM" id="Phobius"/>
    </source>
</evidence>
<evidence type="ECO:0000256" key="1">
    <source>
        <dbReference type="SAM" id="MobiDB-lite"/>
    </source>
</evidence>
<protein>
    <recommendedName>
        <fullName evidence="5">Serine/threonine protein kinase</fullName>
    </recommendedName>
</protein>
<keyword evidence="2" id="KW-0472">Membrane</keyword>
<feature type="compositionally biased region" description="Pro residues" evidence="1">
    <location>
        <begin position="16"/>
        <end position="34"/>
    </location>
</feature>
<name>A0ABX0ST53_9PSEU</name>
<feature type="transmembrane region" description="Helical" evidence="2">
    <location>
        <begin position="148"/>
        <end position="165"/>
    </location>
</feature>
<comment type="caution">
    <text evidence="3">The sequence shown here is derived from an EMBL/GenBank/DDBJ whole genome shotgun (WGS) entry which is preliminary data.</text>
</comment>
<dbReference type="RefSeq" id="WP_167113906.1">
    <property type="nucleotide sequence ID" value="NZ_JAANOU010000001.1"/>
</dbReference>
<reference evidence="3 4" key="1">
    <citation type="submission" date="2020-03" db="EMBL/GenBank/DDBJ databases">
        <title>Sequencing the genomes of 1000 actinobacteria strains.</title>
        <authorList>
            <person name="Klenk H.-P."/>
        </authorList>
    </citation>
    <scope>NUCLEOTIDE SEQUENCE [LARGE SCALE GENOMIC DNA]</scope>
    <source>
        <strain evidence="3 4">DSM 45668</strain>
    </source>
</reference>
<evidence type="ECO:0000313" key="3">
    <source>
        <dbReference type="EMBL" id="NIH80149.1"/>
    </source>
</evidence>
<accession>A0ABX0ST53</accession>
<feature type="transmembrane region" description="Helical" evidence="2">
    <location>
        <begin position="448"/>
        <end position="465"/>
    </location>
</feature>
<feature type="transmembrane region" description="Helical" evidence="2">
    <location>
        <begin position="471"/>
        <end position="491"/>
    </location>
</feature>
<feature type="transmembrane region" description="Helical" evidence="2">
    <location>
        <begin position="340"/>
        <end position="358"/>
    </location>
</feature>
<dbReference type="EMBL" id="JAANOU010000001">
    <property type="protein sequence ID" value="NIH80149.1"/>
    <property type="molecule type" value="Genomic_DNA"/>
</dbReference>